<name>A0ABP0ERH2_9RICK</name>
<keyword evidence="4 7" id="KW-0413">Isomerase</keyword>
<dbReference type="InterPro" id="IPR036986">
    <property type="entry name" value="S4_RNA-bd_sf"/>
</dbReference>
<evidence type="ECO:0000313" key="9">
    <source>
        <dbReference type="EMBL" id="CAK8162276.1"/>
    </source>
</evidence>
<comment type="catalytic activity">
    <reaction evidence="5">
        <text>uridine(1911/1915/1917) in 23S rRNA = pseudouridine(1911/1915/1917) in 23S rRNA</text>
        <dbReference type="Rhea" id="RHEA:42524"/>
        <dbReference type="Rhea" id="RHEA-COMP:10097"/>
        <dbReference type="Rhea" id="RHEA-COMP:10098"/>
        <dbReference type="ChEBI" id="CHEBI:65314"/>
        <dbReference type="ChEBI" id="CHEBI:65315"/>
        <dbReference type="EC" id="5.4.99.23"/>
    </reaction>
</comment>
<gene>
    <name evidence="9" type="ORF">CAXC1_100005</name>
</gene>
<proteinExistence type="inferred from homology"/>
<evidence type="ECO:0000256" key="5">
    <source>
        <dbReference type="ARBA" id="ARBA00036882"/>
    </source>
</evidence>
<comment type="catalytic activity">
    <reaction evidence="7">
        <text>a uridine in RNA = a pseudouridine in RNA</text>
        <dbReference type="Rhea" id="RHEA:48348"/>
        <dbReference type="Rhea" id="RHEA-COMP:12068"/>
        <dbReference type="Rhea" id="RHEA-COMP:12069"/>
        <dbReference type="ChEBI" id="CHEBI:65314"/>
        <dbReference type="ChEBI" id="CHEBI:65315"/>
    </reaction>
</comment>
<dbReference type="EC" id="5.4.99.-" evidence="7"/>
<evidence type="ECO:0000256" key="2">
    <source>
        <dbReference type="ARBA" id="ARBA00002876"/>
    </source>
</evidence>
<comment type="catalytic activity">
    <reaction evidence="1">
        <text>uridine(955/2504/2580) in 23S rRNA = pseudouridine(955/2504/2580) in 23S rRNA</text>
        <dbReference type="Rhea" id="RHEA:42528"/>
        <dbReference type="Rhea" id="RHEA-COMP:10099"/>
        <dbReference type="Rhea" id="RHEA-COMP:10100"/>
        <dbReference type="ChEBI" id="CHEBI:65314"/>
        <dbReference type="ChEBI" id="CHEBI:65315"/>
        <dbReference type="EC" id="5.4.99.24"/>
    </reaction>
</comment>
<dbReference type="RefSeq" id="WP_338363225.1">
    <property type="nucleotide sequence ID" value="NZ_CAWVOK010000001.1"/>
</dbReference>
<keyword evidence="10" id="KW-1185">Reference proteome</keyword>
<dbReference type="InterPro" id="IPR002942">
    <property type="entry name" value="S4_RNA-bd"/>
</dbReference>
<dbReference type="InterPro" id="IPR050188">
    <property type="entry name" value="RluA_PseudoU_synthase"/>
</dbReference>
<dbReference type="PROSITE" id="PS50889">
    <property type="entry name" value="S4"/>
    <property type="match status" value="1"/>
</dbReference>
<evidence type="ECO:0000259" key="8">
    <source>
        <dbReference type="SMART" id="SM00363"/>
    </source>
</evidence>
<evidence type="ECO:0000313" key="10">
    <source>
        <dbReference type="Proteomes" id="UP001314181"/>
    </source>
</evidence>
<dbReference type="SUPFAM" id="SSF55174">
    <property type="entry name" value="Alpha-L RNA-binding motif"/>
    <property type="match status" value="1"/>
</dbReference>
<evidence type="ECO:0000256" key="4">
    <source>
        <dbReference type="ARBA" id="ARBA00023235"/>
    </source>
</evidence>
<evidence type="ECO:0000256" key="7">
    <source>
        <dbReference type="RuleBase" id="RU362028"/>
    </source>
</evidence>
<dbReference type="InterPro" id="IPR006225">
    <property type="entry name" value="PsdUridine_synth_RluC/D"/>
</dbReference>
<comment type="similarity">
    <text evidence="3 7">Belongs to the pseudouridine synthase RluA family.</text>
</comment>
<sequence>MKKTILLNISNFEIVHKVRIDSLLSQKLAISRSKIERLIEDKNIVCNGKILLKKKYLLTPDQQYSIEVTLEEEKTTHELNKLEIPLNIKFEDEHILIIDKESNLVVHPIFGNSDNTLLNAVIDKIDASCYAENFLRPGIVHRIDKDTTGLLIIAKTNIATRELQKMFRERQIKRVYNAIVWGMPLPINGTIKMPIIRDKNNRMTMKVAKNGEGRSAVTHYQTKYVFPNRIASIIECQLETGRTHQIRVHFAAIKNNVIGDKQYGKRLILSKKLFNADQINNFPRQALHATKLTFQHPITNQNISIKSELPEDIVNLINYLQNTVKKI</sequence>
<dbReference type="InterPro" id="IPR020103">
    <property type="entry name" value="PsdUridine_synth_cat_dom_sf"/>
</dbReference>
<organism evidence="9 10">
    <name type="scientific">Candidatus Xenohaliotis californiensis</name>
    <dbReference type="NCBI Taxonomy" id="84677"/>
    <lineage>
        <taxon>Bacteria</taxon>
        <taxon>Pseudomonadati</taxon>
        <taxon>Pseudomonadota</taxon>
        <taxon>Alphaproteobacteria</taxon>
        <taxon>Rickettsiales</taxon>
        <taxon>Anaplasmataceae</taxon>
        <taxon>Candidatus Xenohaliotis</taxon>
    </lineage>
</organism>
<dbReference type="GO" id="GO:0016853">
    <property type="term" value="F:isomerase activity"/>
    <property type="evidence" value="ECO:0007669"/>
    <property type="project" value="UniProtKB-KW"/>
</dbReference>
<dbReference type="Gene3D" id="3.10.290.10">
    <property type="entry name" value="RNA-binding S4 domain"/>
    <property type="match status" value="1"/>
</dbReference>
<comment type="function">
    <text evidence="2">Responsible for synthesis of pseudouridine from uracil at positions 955, 2504 and 2580 in 23S ribosomal RNA.</text>
</comment>
<evidence type="ECO:0000256" key="6">
    <source>
        <dbReference type="PROSITE-ProRule" id="PRU00182"/>
    </source>
</evidence>
<comment type="caution">
    <text evidence="9">The sequence shown here is derived from an EMBL/GenBank/DDBJ whole genome shotgun (WGS) entry which is preliminary data.</text>
</comment>
<dbReference type="EMBL" id="CAWVOK010000001">
    <property type="protein sequence ID" value="CAK8162276.1"/>
    <property type="molecule type" value="Genomic_DNA"/>
</dbReference>
<evidence type="ECO:0000256" key="1">
    <source>
        <dbReference type="ARBA" id="ARBA00000381"/>
    </source>
</evidence>
<protein>
    <recommendedName>
        <fullName evidence="7">Pseudouridine synthase</fullName>
        <ecNumber evidence="7">5.4.99.-</ecNumber>
    </recommendedName>
</protein>
<dbReference type="Pfam" id="PF01479">
    <property type="entry name" value="S4"/>
    <property type="match status" value="1"/>
</dbReference>
<dbReference type="PANTHER" id="PTHR21600:SF44">
    <property type="entry name" value="RIBOSOMAL LARGE SUBUNIT PSEUDOURIDINE SYNTHASE D"/>
    <property type="match status" value="1"/>
</dbReference>
<dbReference type="InterPro" id="IPR006145">
    <property type="entry name" value="PsdUridine_synth_RsuA/RluA"/>
</dbReference>
<evidence type="ECO:0000256" key="3">
    <source>
        <dbReference type="ARBA" id="ARBA00010876"/>
    </source>
</evidence>
<reference evidence="9 10" key="1">
    <citation type="submission" date="2024-01" db="EMBL/GenBank/DDBJ databases">
        <authorList>
            <person name="Kunselman E."/>
        </authorList>
    </citation>
    <scope>NUCLEOTIDE SEQUENCE [LARGE SCALE GENOMIC DNA]</scope>
    <source>
        <strain evidence="9">2 abalone samples</strain>
    </source>
</reference>
<keyword evidence="6" id="KW-0694">RNA-binding</keyword>
<dbReference type="Proteomes" id="UP001314181">
    <property type="component" value="Unassembled WGS sequence"/>
</dbReference>
<dbReference type="NCBIfam" id="TIGR00005">
    <property type="entry name" value="rluA_subfam"/>
    <property type="match status" value="1"/>
</dbReference>
<dbReference type="Pfam" id="PF00849">
    <property type="entry name" value="PseudoU_synth_2"/>
    <property type="match status" value="1"/>
</dbReference>
<dbReference type="Gene3D" id="3.30.2350.10">
    <property type="entry name" value="Pseudouridine synthase"/>
    <property type="match status" value="1"/>
</dbReference>
<dbReference type="SMART" id="SM00363">
    <property type="entry name" value="S4"/>
    <property type="match status" value="1"/>
</dbReference>
<dbReference type="PROSITE" id="PS01129">
    <property type="entry name" value="PSI_RLU"/>
    <property type="match status" value="1"/>
</dbReference>
<accession>A0ABP0ERH2</accession>
<feature type="domain" description="RNA-binding S4" evidence="8">
    <location>
        <begin position="18"/>
        <end position="75"/>
    </location>
</feature>
<dbReference type="InterPro" id="IPR006224">
    <property type="entry name" value="PsdUridine_synth_RluA-like_CS"/>
</dbReference>
<dbReference type="PANTHER" id="PTHR21600">
    <property type="entry name" value="MITOCHONDRIAL RNA PSEUDOURIDINE SYNTHASE"/>
    <property type="match status" value="1"/>
</dbReference>
<dbReference type="CDD" id="cd02869">
    <property type="entry name" value="PseudoU_synth_RluA_like"/>
    <property type="match status" value="1"/>
</dbReference>
<dbReference type="SUPFAM" id="SSF55120">
    <property type="entry name" value="Pseudouridine synthase"/>
    <property type="match status" value="1"/>
</dbReference>